<keyword evidence="3" id="KW-0808">Transferase</keyword>
<comment type="similarity">
    <text evidence="1">Belongs to the glycosyltransferase 2 family.</text>
</comment>
<dbReference type="Gene3D" id="3.90.550.10">
    <property type="entry name" value="Spore Coat Polysaccharide Biosynthesis Protein SpsA, Chain A"/>
    <property type="match status" value="1"/>
</dbReference>
<dbReference type="SUPFAM" id="SSF53756">
    <property type="entry name" value="UDP-Glycosyltransferase/glycogen phosphorylase"/>
    <property type="match status" value="1"/>
</dbReference>
<keyword evidence="2" id="KW-0328">Glycosyltransferase</keyword>
<dbReference type="PANTHER" id="PTHR43179">
    <property type="entry name" value="RHAMNOSYLTRANSFERASE WBBL"/>
    <property type="match status" value="1"/>
</dbReference>
<evidence type="ECO:0000259" key="4">
    <source>
        <dbReference type="Pfam" id="PF00535"/>
    </source>
</evidence>
<dbReference type="PANTHER" id="PTHR43179:SF12">
    <property type="entry name" value="GALACTOFURANOSYLTRANSFERASE GLFT2"/>
    <property type="match status" value="1"/>
</dbReference>
<reference evidence="5 6" key="1">
    <citation type="journal article" date="2019" name="Int. J. Syst. Evol. Microbiol.">
        <title>The Global Catalogue of Microorganisms (GCM) 10K type strain sequencing project: providing services to taxonomists for standard genome sequencing and annotation.</title>
        <authorList>
            <consortium name="The Broad Institute Genomics Platform"/>
            <consortium name="The Broad Institute Genome Sequencing Center for Infectious Disease"/>
            <person name="Wu L."/>
            <person name="Ma J."/>
        </authorList>
    </citation>
    <scope>NUCLEOTIDE SEQUENCE [LARGE SCALE GENOMIC DNA]</scope>
    <source>
        <strain evidence="5 6">JCM 15503</strain>
    </source>
</reference>
<dbReference type="InterPro" id="IPR001173">
    <property type="entry name" value="Glyco_trans_2-like"/>
</dbReference>
<dbReference type="Pfam" id="PF00535">
    <property type="entry name" value="Glycos_transf_2"/>
    <property type="match status" value="1"/>
</dbReference>
<evidence type="ECO:0000256" key="3">
    <source>
        <dbReference type="ARBA" id="ARBA00022679"/>
    </source>
</evidence>
<keyword evidence="6" id="KW-1185">Reference proteome</keyword>
<name>A0ABN1KB82_9BURK</name>
<gene>
    <name evidence="5" type="ORF">GCM10009107_42470</name>
</gene>
<dbReference type="SUPFAM" id="SSF53448">
    <property type="entry name" value="Nucleotide-diphospho-sugar transferases"/>
    <property type="match status" value="1"/>
</dbReference>
<dbReference type="InterPro" id="IPR029044">
    <property type="entry name" value="Nucleotide-diphossugar_trans"/>
</dbReference>
<evidence type="ECO:0000256" key="2">
    <source>
        <dbReference type="ARBA" id="ARBA00022676"/>
    </source>
</evidence>
<evidence type="ECO:0000256" key="1">
    <source>
        <dbReference type="ARBA" id="ARBA00006739"/>
    </source>
</evidence>
<evidence type="ECO:0000313" key="6">
    <source>
        <dbReference type="Proteomes" id="UP001500279"/>
    </source>
</evidence>
<protein>
    <recommendedName>
        <fullName evidence="4">Glycosyltransferase 2-like domain-containing protein</fullName>
    </recommendedName>
</protein>
<accession>A0ABN1KB82</accession>
<sequence length="889" mass="99447">MIEVPQRALDAKVMLHSIRLLRAAARLLGKRQRALLNFEVELTRLLGLFDRDHYLAQIELASLNGMTPLRHYVLHGDAAGLSPSPLFDIRHYDAHCGPRHGINRLLHYGLVASYKGLSPTPWFDIDYYLRSNPDVGARPIDALNHFQRWGWREGRNPLPGLDMRRLLNSRPELRMVKGSVLALFGSEWMSLYMQEGANQATLRAVERLPHSREPDMLDPAQWANVQPRRWASAPVVDVFVPVYGGLQETLRCLHSVLTAPVRTPHRLVLINDAGPVPELNAMLRSLAARDLFVLEQHRSNQGFVKTVNHGLRLCRDRDVVILNSDTVVYNDWLDRLLAHAAEHPRLASVTPLSNNATICSYPETLGDNRIPLELTPQEIDQLAAETNRLQHVKAPTGVGFCMYMRREAIADIGGLDERNFGRGYGEENDWCQRAIRRGWSNGIACDIYVRHVGSVSFKGEALERTQAAMKTLARLHPKYEPDVVRYIADDPSWMHRARLDLARLARQCTQRNVLLVCHNRGGGTERHLLEQSRELLNEGCGVFELRPSPQAGCVSLLHPGLFGLQNLANLPLRPMDMLVEALQRLQIHELHIHHLIDFPSETGAQLIEAAQRLGIEIRLAVHDYYTLCPRVNLVNLEGRFCGLPGDDDCNRCLTQDQLIQQTGTIQVWRSQARRLLEAAKVVVVPSEDVARRLTMLASSSAVRVAPHEADPPPRVSASVLVPAGEPVRLMVIGAINRIKGYDVLLGLAEAASRRGLPLEFSLLGYSSDDGRLAGAGVKLLGRYFDNELSEKISSFDPHLILVPSVWPETYCYVLSGALRSGRRIAVFDLGAQADRTRLHDAQHLVLPLRLADEPEELAEVLLRAMRAPDPVGAALGQQSAVRTAMRREG</sequence>
<dbReference type="Gene3D" id="3.40.50.2000">
    <property type="entry name" value="Glycogen Phosphorylase B"/>
    <property type="match status" value="1"/>
</dbReference>
<comment type="caution">
    <text evidence="5">The sequence shown here is derived from an EMBL/GenBank/DDBJ whole genome shotgun (WGS) entry which is preliminary data.</text>
</comment>
<evidence type="ECO:0000313" key="5">
    <source>
        <dbReference type="EMBL" id="GAA0760199.1"/>
    </source>
</evidence>
<proteinExistence type="inferred from homology"/>
<dbReference type="EMBL" id="BAAAEW010000026">
    <property type="protein sequence ID" value="GAA0760199.1"/>
    <property type="molecule type" value="Genomic_DNA"/>
</dbReference>
<feature type="domain" description="Glycosyltransferase 2-like" evidence="4">
    <location>
        <begin position="238"/>
        <end position="412"/>
    </location>
</feature>
<dbReference type="Proteomes" id="UP001500279">
    <property type="component" value="Unassembled WGS sequence"/>
</dbReference>
<organism evidence="5 6">
    <name type="scientific">Ideonella azotifigens</name>
    <dbReference type="NCBI Taxonomy" id="513160"/>
    <lineage>
        <taxon>Bacteria</taxon>
        <taxon>Pseudomonadati</taxon>
        <taxon>Pseudomonadota</taxon>
        <taxon>Betaproteobacteria</taxon>
        <taxon>Burkholderiales</taxon>
        <taxon>Sphaerotilaceae</taxon>
        <taxon>Ideonella</taxon>
    </lineage>
</organism>